<dbReference type="EMBL" id="ML986603">
    <property type="protein sequence ID" value="KAF2265813.1"/>
    <property type="molecule type" value="Genomic_DNA"/>
</dbReference>
<comment type="caution">
    <text evidence="2">The sequence shown here is derived from an EMBL/GenBank/DDBJ whole genome shotgun (WGS) entry which is preliminary data.</text>
</comment>
<organism evidence="2 3">
    <name type="scientific">Lojkania enalia</name>
    <dbReference type="NCBI Taxonomy" id="147567"/>
    <lineage>
        <taxon>Eukaryota</taxon>
        <taxon>Fungi</taxon>
        <taxon>Dikarya</taxon>
        <taxon>Ascomycota</taxon>
        <taxon>Pezizomycotina</taxon>
        <taxon>Dothideomycetes</taxon>
        <taxon>Pleosporomycetidae</taxon>
        <taxon>Pleosporales</taxon>
        <taxon>Pleosporales incertae sedis</taxon>
        <taxon>Lojkania</taxon>
    </lineage>
</organism>
<proteinExistence type="predicted"/>
<gene>
    <name evidence="2" type="ORF">CC78DRAFT_578986</name>
</gene>
<dbReference type="AlphaFoldDB" id="A0A9P4N591"/>
<evidence type="ECO:0000313" key="2">
    <source>
        <dbReference type="EMBL" id="KAF2265813.1"/>
    </source>
</evidence>
<name>A0A9P4N591_9PLEO</name>
<protein>
    <submittedName>
        <fullName evidence="2">Uncharacterized protein</fullName>
    </submittedName>
</protein>
<sequence length="154" mass="17122">MISVQRPRCQARNSSHRLGHSATIPLRDLPPNSQVLAYSTTYLFSTGTPRLELQTCLPLAPNHSKCHGSLAVRPRVSSKQVDENGHDISGPEKIRRTLSCNALGSYRRIQDFKTKAVYLVSLFLISHPRQKLALDCQMTGDTTYHVLAAPQENA</sequence>
<dbReference type="Proteomes" id="UP000800093">
    <property type="component" value="Unassembled WGS sequence"/>
</dbReference>
<accession>A0A9P4N591</accession>
<evidence type="ECO:0000313" key="3">
    <source>
        <dbReference type="Proteomes" id="UP000800093"/>
    </source>
</evidence>
<evidence type="ECO:0000256" key="1">
    <source>
        <dbReference type="SAM" id="MobiDB-lite"/>
    </source>
</evidence>
<keyword evidence="3" id="KW-1185">Reference proteome</keyword>
<feature type="region of interest" description="Disordered" evidence="1">
    <location>
        <begin position="1"/>
        <end position="22"/>
    </location>
</feature>
<reference evidence="3" key="1">
    <citation type="journal article" date="2020" name="Stud. Mycol.">
        <title>101 Dothideomycetes genomes: A test case for predicting lifestyles and emergence of pathogens.</title>
        <authorList>
            <person name="Haridas S."/>
            <person name="Albert R."/>
            <person name="Binder M."/>
            <person name="Bloem J."/>
            <person name="LaButti K."/>
            <person name="Salamov A."/>
            <person name="Andreopoulos B."/>
            <person name="Baker S."/>
            <person name="Barry K."/>
            <person name="Bills G."/>
            <person name="Bluhm B."/>
            <person name="Cannon C."/>
            <person name="Castanera R."/>
            <person name="Culley D."/>
            <person name="Daum C."/>
            <person name="Ezra D."/>
            <person name="Gonzalez J."/>
            <person name="Henrissat B."/>
            <person name="Kuo A."/>
            <person name="Liang C."/>
            <person name="Lipzen A."/>
            <person name="Lutzoni F."/>
            <person name="Magnuson J."/>
            <person name="Mondo S."/>
            <person name="Nolan M."/>
            <person name="Ohm R."/>
            <person name="Pangilinan J."/>
            <person name="Park H.-J."/>
            <person name="Ramirez L."/>
            <person name="Alfaro M."/>
            <person name="Sun H."/>
            <person name="Tritt A."/>
            <person name="Yoshinaga Y."/>
            <person name="Zwiers L.-H."/>
            <person name="Turgeon B."/>
            <person name="Goodwin S."/>
            <person name="Spatafora J."/>
            <person name="Crous P."/>
            <person name="Grigoriev I."/>
        </authorList>
    </citation>
    <scope>NUCLEOTIDE SEQUENCE [LARGE SCALE GENOMIC DNA]</scope>
    <source>
        <strain evidence="3">CBS 304.66</strain>
    </source>
</reference>